<name>A0A8S2VHB3_9BILA</name>
<sequence>PTDLILCNLHYPSCLQQPLDIEFYDGQTLTFGAKGPHKIHLTGYVLQPEPQESKEAIFL</sequence>
<feature type="non-terminal residue" evidence="2">
    <location>
        <position position="59"/>
    </location>
</feature>
<feature type="domain" description="Nucleoplasmin-like" evidence="1">
    <location>
        <begin position="3"/>
        <end position="45"/>
    </location>
</feature>
<protein>
    <recommendedName>
        <fullName evidence="1">Nucleoplasmin-like domain-containing protein</fullName>
    </recommendedName>
</protein>
<proteinExistence type="predicted"/>
<gene>
    <name evidence="2" type="ORF">SMN809_LOCUS29763</name>
</gene>
<comment type="caution">
    <text evidence="2">The sequence shown here is derived from an EMBL/GenBank/DDBJ whole genome shotgun (WGS) entry which is preliminary data.</text>
</comment>
<accession>A0A8S2VHB3</accession>
<dbReference type="Pfam" id="PF17800">
    <property type="entry name" value="NPL"/>
    <property type="match status" value="1"/>
</dbReference>
<dbReference type="Proteomes" id="UP000676336">
    <property type="component" value="Unassembled WGS sequence"/>
</dbReference>
<evidence type="ECO:0000313" key="3">
    <source>
        <dbReference type="Proteomes" id="UP000676336"/>
    </source>
</evidence>
<organism evidence="2 3">
    <name type="scientific">Rotaria magnacalcarata</name>
    <dbReference type="NCBI Taxonomy" id="392030"/>
    <lineage>
        <taxon>Eukaryota</taxon>
        <taxon>Metazoa</taxon>
        <taxon>Spiralia</taxon>
        <taxon>Gnathifera</taxon>
        <taxon>Rotifera</taxon>
        <taxon>Eurotatoria</taxon>
        <taxon>Bdelloidea</taxon>
        <taxon>Philodinida</taxon>
        <taxon>Philodinidae</taxon>
        <taxon>Rotaria</taxon>
    </lineage>
</organism>
<dbReference type="AlphaFoldDB" id="A0A8S2VHB3"/>
<evidence type="ECO:0000313" key="2">
    <source>
        <dbReference type="EMBL" id="CAF4385443.1"/>
    </source>
</evidence>
<dbReference type="EMBL" id="CAJOBI010053988">
    <property type="protein sequence ID" value="CAF4385443.1"/>
    <property type="molecule type" value="Genomic_DNA"/>
</dbReference>
<evidence type="ECO:0000259" key="1">
    <source>
        <dbReference type="Pfam" id="PF17800"/>
    </source>
</evidence>
<dbReference type="Gene3D" id="2.60.120.340">
    <property type="entry name" value="Nucleoplasmin core domain"/>
    <property type="match status" value="1"/>
</dbReference>
<dbReference type="InterPro" id="IPR041232">
    <property type="entry name" value="NPL"/>
</dbReference>
<reference evidence="2" key="1">
    <citation type="submission" date="2021-02" db="EMBL/GenBank/DDBJ databases">
        <authorList>
            <person name="Nowell W R."/>
        </authorList>
    </citation>
    <scope>NUCLEOTIDE SEQUENCE</scope>
</reference>